<feature type="non-terminal residue" evidence="2">
    <location>
        <position position="1"/>
    </location>
</feature>
<feature type="non-terminal residue" evidence="2">
    <location>
        <position position="160"/>
    </location>
</feature>
<organism evidence="2">
    <name type="scientific">Tetraselmis sp. GSL018</name>
    <dbReference type="NCBI Taxonomy" id="582737"/>
    <lineage>
        <taxon>Eukaryota</taxon>
        <taxon>Viridiplantae</taxon>
        <taxon>Chlorophyta</taxon>
        <taxon>core chlorophytes</taxon>
        <taxon>Chlorodendrophyceae</taxon>
        <taxon>Chlorodendrales</taxon>
        <taxon>Chlorodendraceae</taxon>
        <taxon>Tetraselmis</taxon>
    </lineage>
</organism>
<proteinExistence type="predicted"/>
<evidence type="ECO:0000256" key="1">
    <source>
        <dbReference type="SAM" id="MobiDB-lite"/>
    </source>
</evidence>
<protein>
    <submittedName>
        <fullName evidence="2">Uncharacterized protein</fullName>
    </submittedName>
</protein>
<feature type="compositionally biased region" description="Polar residues" evidence="1">
    <location>
        <begin position="28"/>
        <end position="49"/>
    </location>
</feature>
<feature type="region of interest" description="Disordered" evidence="1">
    <location>
        <begin position="1"/>
        <end position="71"/>
    </location>
</feature>
<evidence type="ECO:0000313" key="2">
    <source>
        <dbReference type="EMBL" id="JAC73799.1"/>
    </source>
</evidence>
<reference evidence="2" key="1">
    <citation type="submission" date="2014-05" db="EMBL/GenBank/DDBJ databases">
        <title>The transcriptome of the halophilic microalga Tetraselmis sp. GSL018 isolated from the Great Salt Lake, Utah.</title>
        <authorList>
            <person name="Jinkerson R.E."/>
            <person name="D'Adamo S."/>
            <person name="Posewitz M.C."/>
        </authorList>
    </citation>
    <scope>NUCLEOTIDE SEQUENCE</scope>
    <source>
        <strain evidence="2">GSL018</strain>
    </source>
</reference>
<accession>A0A061RSR4</accession>
<name>A0A061RSR4_9CHLO</name>
<sequence length="160" mass="17397">PAQERKFPSALSLAPTSVFSPHGEGSCGRSSPQHFRSMSKGEQSLSTRGPTFLPHPSIDRSGNTRERSAAAAGFWKAPLPLTNKRKRLGGKEWERIQAYNRARKGGSWELRRSLVPSMRPTQIVPRTRTVSACVAPLGRRTLSPELAGAVSGGIPRARLS</sequence>
<gene>
    <name evidence="2" type="ORF">TSPGSL018_27805</name>
</gene>
<dbReference type="EMBL" id="GBEZ01012056">
    <property type="protein sequence ID" value="JAC73799.1"/>
    <property type="molecule type" value="Transcribed_RNA"/>
</dbReference>
<dbReference type="AlphaFoldDB" id="A0A061RSR4"/>